<comment type="caution">
    <text evidence="1">The sequence shown here is derived from an EMBL/GenBank/DDBJ whole genome shotgun (WGS) entry which is preliminary data.</text>
</comment>
<dbReference type="AlphaFoldDB" id="A0AAD7SZ87"/>
<accession>A0AAD7SZ87</accession>
<sequence>MRGTECWTDHHLIRSKFQLKIRPHYTKQQPRRKLDISGLQSSDALASYRRKLAENLPAPQTNPPCSSTLNIECAWVNLSSAIHTAASESLGLTKKHHQDWFDSNSAEIQHLLEAKRKAYTSHISNPQSSSLLSWWKAIRAETQRQLRTMENE</sequence>
<evidence type="ECO:0000313" key="1">
    <source>
        <dbReference type="EMBL" id="KAJ8411519.1"/>
    </source>
</evidence>
<reference evidence="1" key="1">
    <citation type="journal article" date="2023" name="Science">
        <title>Genome structures resolve the early diversification of teleost fishes.</title>
        <authorList>
            <person name="Parey E."/>
            <person name="Louis A."/>
            <person name="Montfort J."/>
            <person name="Bouchez O."/>
            <person name="Roques C."/>
            <person name="Iampietro C."/>
            <person name="Lluch J."/>
            <person name="Castinel A."/>
            <person name="Donnadieu C."/>
            <person name="Desvignes T."/>
            <person name="Floi Bucao C."/>
            <person name="Jouanno E."/>
            <person name="Wen M."/>
            <person name="Mejri S."/>
            <person name="Dirks R."/>
            <person name="Jansen H."/>
            <person name="Henkel C."/>
            <person name="Chen W.J."/>
            <person name="Zahm M."/>
            <person name="Cabau C."/>
            <person name="Klopp C."/>
            <person name="Thompson A.W."/>
            <person name="Robinson-Rechavi M."/>
            <person name="Braasch I."/>
            <person name="Lecointre G."/>
            <person name="Bobe J."/>
            <person name="Postlethwait J.H."/>
            <person name="Berthelot C."/>
            <person name="Roest Crollius H."/>
            <person name="Guiguen Y."/>
        </authorList>
    </citation>
    <scope>NUCLEOTIDE SEQUENCE</scope>
    <source>
        <strain evidence="1">NC1722</strain>
    </source>
</reference>
<evidence type="ECO:0000313" key="2">
    <source>
        <dbReference type="Proteomes" id="UP001221898"/>
    </source>
</evidence>
<keyword evidence="2" id="KW-1185">Reference proteome</keyword>
<proteinExistence type="predicted"/>
<dbReference type="EMBL" id="JAINUG010000022">
    <property type="protein sequence ID" value="KAJ8411519.1"/>
    <property type="molecule type" value="Genomic_DNA"/>
</dbReference>
<protein>
    <submittedName>
        <fullName evidence="1">Uncharacterized protein</fullName>
    </submittedName>
</protein>
<dbReference type="Proteomes" id="UP001221898">
    <property type="component" value="Unassembled WGS sequence"/>
</dbReference>
<gene>
    <name evidence="1" type="ORF">AAFF_G00163270</name>
</gene>
<organism evidence="1 2">
    <name type="scientific">Aldrovandia affinis</name>
    <dbReference type="NCBI Taxonomy" id="143900"/>
    <lineage>
        <taxon>Eukaryota</taxon>
        <taxon>Metazoa</taxon>
        <taxon>Chordata</taxon>
        <taxon>Craniata</taxon>
        <taxon>Vertebrata</taxon>
        <taxon>Euteleostomi</taxon>
        <taxon>Actinopterygii</taxon>
        <taxon>Neopterygii</taxon>
        <taxon>Teleostei</taxon>
        <taxon>Notacanthiformes</taxon>
        <taxon>Halosauridae</taxon>
        <taxon>Aldrovandia</taxon>
    </lineage>
</organism>
<name>A0AAD7SZ87_9TELE</name>